<evidence type="ECO:0000256" key="3">
    <source>
        <dbReference type="RuleBase" id="RU003523"/>
    </source>
</evidence>
<feature type="domain" description="Pyruvate carboxyltransferase" evidence="4">
    <location>
        <begin position="7"/>
        <end position="89"/>
    </location>
</feature>
<organism evidence="5 6">
    <name type="scientific">Bifidobacterium pullorum subsp. saeculare</name>
    <dbReference type="NCBI Taxonomy" id="78257"/>
    <lineage>
        <taxon>Bacteria</taxon>
        <taxon>Bacillati</taxon>
        <taxon>Actinomycetota</taxon>
        <taxon>Actinomycetes</taxon>
        <taxon>Bifidobacteriales</taxon>
        <taxon>Bifidobacteriaceae</taxon>
        <taxon>Bifidobacterium</taxon>
    </lineage>
</organism>
<dbReference type="SUPFAM" id="SSF51569">
    <property type="entry name" value="Aldolase"/>
    <property type="match status" value="1"/>
</dbReference>
<dbReference type="Pfam" id="PF00682">
    <property type="entry name" value="HMGL-like"/>
    <property type="match status" value="1"/>
</dbReference>
<dbReference type="PANTHER" id="PTHR10277">
    <property type="entry name" value="HOMOCITRATE SYNTHASE-RELATED"/>
    <property type="match status" value="1"/>
</dbReference>
<protein>
    <submittedName>
        <fullName evidence="5">2-isopropylmalate synthase</fullName>
    </submittedName>
</protein>
<evidence type="ECO:0000256" key="1">
    <source>
        <dbReference type="ARBA" id="ARBA00022679"/>
    </source>
</evidence>
<dbReference type="GO" id="GO:0009098">
    <property type="term" value="P:L-leucine biosynthetic process"/>
    <property type="evidence" value="ECO:0007669"/>
    <property type="project" value="TreeGrafter"/>
</dbReference>
<dbReference type="InterPro" id="IPR000891">
    <property type="entry name" value="PYR_CT"/>
</dbReference>
<dbReference type="Proteomes" id="UP000718821">
    <property type="component" value="Unassembled WGS sequence"/>
</dbReference>
<dbReference type="EMBL" id="JACLYU010000153">
    <property type="protein sequence ID" value="MBM6700578.1"/>
    <property type="molecule type" value="Genomic_DNA"/>
</dbReference>
<keyword evidence="6" id="KW-1185">Reference proteome</keyword>
<accession>A0A939BAH7</accession>
<feature type="non-terminal residue" evidence="5">
    <location>
        <position position="89"/>
    </location>
</feature>
<reference evidence="5" key="1">
    <citation type="submission" date="2020-08" db="EMBL/GenBank/DDBJ databases">
        <authorList>
            <person name="Cejkova D."/>
            <person name="Kubasova T."/>
            <person name="Jahodarova E."/>
            <person name="Rychlik I."/>
        </authorList>
    </citation>
    <scope>NUCLEOTIDE SEQUENCE</scope>
    <source>
        <strain evidence="5">An836</strain>
    </source>
</reference>
<comment type="caution">
    <text evidence="5">The sequence shown here is derived from an EMBL/GenBank/DDBJ whole genome shotgun (WGS) entry which is preliminary data.</text>
</comment>
<dbReference type="GO" id="GO:0003852">
    <property type="term" value="F:2-isopropylmalate synthase activity"/>
    <property type="evidence" value="ECO:0007669"/>
    <property type="project" value="TreeGrafter"/>
</dbReference>
<evidence type="ECO:0000259" key="4">
    <source>
        <dbReference type="PROSITE" id="PS50991"/>
    </source>
</evidence>
<gene>
    <name evidence="5" type="ORF">H7U32_09870</name>
</gene>
<keyword evidence="1 3" id="KW-0808">Transferase</keyword>
<reference evidence="5" key="2">
    <citation type="journal article" date="2021" name="Sci. Rep.">
        <title>The distribution of antibiotic resistance genes in chicken gut microbiota commensals.</title>
        <authorList>
            <person name="Juricova H."/>
            <person name="Matiasovicova J."/>
            <person name="Kubasova T."/>
            <person name="Cejkova D."/>
            <person name="Rychlik I."/>
        </authorList>
    </citation>
    <scope>NUCLEOTIDE SEQUENCE</scope>
    <source>
        <strain evidence="5">An836</strain>
    </source>
</reference>
<dbReference type="InterPro" id="IPR050073">
    <property type="entry name" value="2-IPM_HCS-like"/>
</dbReference>
<dbReference type="InterPro" id="IPR013785">
    <property type="entry name" value="Aldolase_TIM"/>
</dbReference>
<evidence type="ECO:0000256" key="2">
    <source>
        <dbReference type="ARBA" id="ARBA00023211"/>
    </source>
</evidence>
<dbReference type="InterPro" id="IPR002034">
    <property type="entry name" value="AIPM/Hcit_synth_CS"/>
</dbReference>
<evidence type="ECO:0000313" key="6">
    <source>
        <dbReference type="Proteomes" id="UP000718821"/>
    </source>
</evidence>
<dbReference type="PROSITE" id="PS50991">
    <property type="entry name" value="PYR_CT"/>
    <property type="match status" value="1"/>
</dbReference>
<name>A0A939BAH7_9BIFI</name>
<evidence type="ECO:0000313" key="5">
    <source>
        <dbReference type="EMBL" id="MBM6700578.1"/>
    </source>
</evidence>
<dbReference type="PROSITE" id="PS00815">
    <property type="entry name" value="AIPM_HOMOCIT_SYNTH_1"/>
    <property type="match status" value="1"/>
</dbReference>
<dbReference type="Gene3D" id="3.20.20.70">
    <property type="entry name" value="Aldolase class I"/>
    <property type="match status" value="1"/>
</dbReference>
<proteinExistence type="inferred from homology"/>
<sequence>MENHPRIEIMDTTLRDGEQTNGVSFVPHEKLMIARLLLEDLKVDRVEVASARVSEGEFNAVRMICDWAARRNMLPRVEVLGFVDGHVSV</sequence>
<keyword evidence="2" id="KW-0464">Manganese</keyword>
<comment type="similarity">
    <text evidence="3">Belongs to the alpha-IPM synthase/homocitrate synthase family.</text>
</comment>
<dbReference type="PANTHER" id="PTHR10277:SF57">
    <property type="entry name" value="(R)-CITRAMALATE SYNTHASE CIMA"/>
    <property type="match status" value="1"/>
</dbReference>
<dbReference type="AlphaFoldDB" id="A0A939BAH7"/>